<dbReference type="SMART" id="SM00320">
    <property type="entry name" value="WD40"/>
    <property type="match status" value="3"/>
</dbReference>
<accession>A0A9D5CMT9</accession>
<dbReference type="SMART" id="SM00384">
    <property type="entry name" value="AT_hook"/>
    <property type="match status" value="6"/>
</dbReference>
<comment type="caution">
    <text evidence="5">The sequence shown here is derived from an EMBL/GenBank/DDBJ whole genome shotgun (WGS) entry which is preliminary data.</text>
</comment>
<evidence type="ECO:0000256" key="1">
    <source>
        <dbReference type="ARBA" id="ARBA00004123"/>
    </source>
</evidence>
<proteinExistence type="predicted"/>
<dbReference type="Proteomes" id="UP001085076">
    <property type="component" value="Miscellaneous, Linkage group lg04"/>
</dbReference>
<evidence type="ECO:0000256" key="2">
    <source>
        <dbReference type="ARBA" id="ARBA00023163"/>
    </source>
</evidence>
<dbReference type="GO" id="GO:0006383">
    <property type="term" value="P:transcription by RNA polymerase III"/>
    <property type="evidence" value="ECO:0007669"/>
    <property type="project" value="TreeGrafter"/>
</dbReference>
<dbReference type="GO" id="GO:0003677">
    <property type="term" value="F:DNA binding"/>
    <property type="evidence" value="ECO:0007669"/>
    <property type="project" value="InterPro"/>
</dbReference>
<dbReference type="SUPFAM" id="SSF50978">
    <property type="entry name" value="WD40 repeat-like"/>
    <property type="match status" value="1"/>
</dbReference>
<comment type="subcellular location">
    <subcellularLocation>
        <location evidence="1">Nucleus</location>
    </subcellularLocation>
</comment>
<feature type="region of interest" description="Disordered" evidence="4">
    <location>
        <begin position="1218"/>
        <end position="1241"/>
    </location>
</feature>
<sequence>MYESQDREGRGDEHGEAKMGKQTLARAAYFDYSVENFFAAMDSISAFCGEPFPEIFPTSQMERFSSMIIFLKEWRQFCYESKILNFSYETESVGVNKFGEGVTLPQFSSAAVPEMEPLPENLRSSRGNDFVLHAGGPVWALDWCPRADENLEDQLKCEYLAVAAHPPGSSYHKIGAPLVGRGLIQIWCLVSMGKKEKLSQAKTSGRGRPRKRHADDELLNDSNNNEVLHVPKPRARPRKIPKLSADDVTREEILPARPRGRPRKYMQQELTGSARPNGIPKHALENVNEKEVPPCSEHLILSTMECMPGVNVDPGEVSMEVPILADVRDEPPLPRRRGRPRKKAHFMGENVPKSGEQPPPHLHDLILNTNEDMPHGKFDSDKNAFASPISAEITEELATLKHGGRPRKALNSVNKSLAASAVALDEYAMNSDQIFGTNAYISPLDVDLGEVALSLPVSANVSINCESDGQKRRGRPRKKPCPSLNKCVSESVVELLGDASGSDLLASTNDCMPPLHISLGNIALPMTTSANLVVEKESCVCSLDNTPTYGVKVDAGASGSNLIFSREDCLSPLNVEHVASPLTTSALSIIEEKSFRSGHSGKPRESIMPSANNCIPSSGADLEADASGSQLTFNSNESMAPLNSYFGKVASACRTSGNICVEENSFVRRRRGRPRKKFIRSPSKTVSTSVDLKLFTSEELATSRENCISVGFQTELILGDSCEVVRDGREETMSALIPYLRKEGKENSATVLDNNLTDPFLPVINEPSNVVSNDPNSALSESFLKDEGLKIETYKGFNDGHTTMESAPTSQLKAKDMMRVVSNNSSSMVLSVESEQQNLPEVLQSYGSASEREIFTGKEVTHSPLPKADIPCSHIPETIALPRVVLFLAHNGKVAWDVKWRPKTSSKPEDKQLIGYLAVLLGNSSLEVWEVPQPSLVKSLYISSRIEGTDPRFLKVDPVFKSSKIRCGDRQCIPLTVEWSRSSSCDLILVGCHDGTVALWKFSTHRPSQDAKPLLCFTADTGPIRALAWAPEESDPESLNLVVTAGQEGLKFWDLRDPHRPLWELCPVQRSILSLEWLKDPRCIIISLDDGTLRFLSLWNLPNDVPVIGKPSDATKQRLGWHNYYCSSSALWSVQVSRSTGLAAYCSAEGSTYHFQLTVKSLKDSRNRVPHLLCGSLMKDGEMLTINTPLLSTPPSVTKHMRNCVEVTQALPSYPMEGTNQAGSNHSKHSVSGNGVSFLPEMKKPKSKLKNGIHDISQGSCPADGDGESKSQLFDFPDKILAIHKVRWNMNKGSERWLCYGGAAGIVRCQEIS</sequence>
<feature type="region of interest" description="Disordered" evidence="4">
    <location>
        <begin position="1249"/>
        <end position="1268"/>
    </location>
</feature>
<dbReference type="InterPro" id="IPR015943">
    <property type="entry name" value="WD40/YVTN_repeat-like_dom_sf"/>
</dbReference>
<dbReference type="Gene3D" id="2.130.10.10">
    <property type="entry name" value="YVTN repeat-like/Quinoprotein amine dehydrogenase"/>
    <property type="match status" value="1"/>
</dbReference>
<name>A0A9D5CMT9_9LILI</name>
<gene>
    <name evidence="5" type="ORF">J5N97_018276</name>
</gene>
<evidence type="ECO:0000313" key="5">
    <source>
        <dbReference type="EMBL" id="KAJ0976311.1"/>
    </source>
</evidence>
<dbReference type="InterPro" id="IPR017956">
    <property type="entry name" value="AT_hook_DNA-bd_motif"/>
</dbReference>
<protein>
    <recommendedName>
        <fullName evidence="7">Transducin/WD40 repeat-like superfamily protein</fullName>
    </recommendedName>
</protein>
<dbReference type="OrthoDB" id="4703at2759"/>
<dbReference type="EMBL" id="JAGGNH010000004">
    <property type="protein sequence ID" value="KAJ0976311.1"/>
    <property type="molecule type" value="Genomic_DNA"/>
</dbReference>
<dbReference type="PRINTS" id="PR00929">
    <property type="entry name" value="ATHOOK"/>
</dbReference>
<reference evidence="5" key="1">
    <citation type="submission" date="2021-03" db="EMBL/GenBank/DDBJ databases">
        <authorList>
            <person name="Li Z."/>
            <person name="Yang C."/>
        </authorList>
    </citation>
    <scope>NUCLEOTIDE SEQUENCE</scope>
    <source>
        <strain evidence="5">Dzin_1.0</strain>
        <tissue evidence="5">Leaf</tissue>
    </source>
</reference>
<evidence type="ECO:0000256" key="3">
    <source>
        <dbReference type="ARBA" id="ARBA00023242"/>
    </source>
</evidence>
<dbReference type="InterPro" id="IPR036322">
    <property type="entry name" value="WD40_repeat_dom_sf"/>
</dbReference>
<dbReference type="InterPro" id="IPR001680">
    <property type="entry name" value="WD40_rpt"/>
</dbReference>
<evidence type="ECO:0008006" key="7">
    <source>
        <dbReference type="Google" id="ProtNLM"/>
    </source>
</evidence>
<keyword evidence="6" id="KW-1185">Reference proteome</keyword>
<feature type="region of interest" description="Disordered" evidence="4">
    <location>
        <begin position="198"/>
        <end position="230"/>
    </location>
</feature>
<keyword evidence="2" id="KW-0804">Transcription</keyword>
<evidence type="ECO:0000313" key="6">
    <source>
        <dbReference type="Proteomes" id="UP001085076"/>
    </source>
</evidence>
<dbReference type="GO" id="GO:0005634">
    <property type="term" value="C:nucleus"/>
    <property type="evidence" value="ECO:0007669"/>
    <property type="project" value="UniProtKB-SubCell"/>
</dbReference>
<dbReference type="PANTHER" id="PTHR15052:SF2">
    <property type="entry name" value="GENERAL TRANSCRIPTION FACTOR 3C POLYPEPTIDE 2"/>
    <property type="match status" value="1"/>
</dbReference>
<feature type="region of interest" description="Disordered" evidence="4">
    <location>
        <begin position="329"/>
        <end position="360"/>
    </location>
</feature>
<feature type="compositionally biased region" description="Polar residues" evidence="4">
    <location>
        <begin position="1218"/>
        <end position="1235"/>
    </location>
</feature>
<dbReference type="GO" id="GO:0000127">
    <property type="term" value="C:transcription factor TFIIIC complex"/>
    <property type="evidence" value="ECO:0007669"/>
    <property type="project" value="TreeGrafter"/>
</dbReference>
<organism evidence="5 6">
    <name type="scientific">Dioscorea zingiberensis</name>
    <dbReference type="NCBI Taxonomy" id="325984"/>
    <lineage>
        <taxon>Eukaryota</taxon>
        <taxon>Viridiplantae</taxon>
        <taxon>Streptophyta</taxon>
        <taxon>Embryophyta</taxon>
        <taxon>Tracheophyta</taxon>
        <taxon>Spermatophyta</taxon>
        <taxon>Magnoliopsida</taxon>
        <taxon>Liliopsida</taxon>
        <taxon>Dioscoreales</taxon>
        <taxon>Dioscoreaceae</taxon>
        <taxon>Dioscorea</taxon>
    </lineage>
</organism>
<reference evidence="5" key="2">
    <citation type="journal article" date="2022" name="Hortic Res">
        <title>The genome of Dioscorea zingiberensis sheds light on the biosynthesis, origin and evolution of the medicinally important diosgenin saponins.</title>
        <authorList>
            <person name="Li Y."/>
            <person name="Tan C."/>
            <person name="Li Z."/>
            <person name="Guo J."/>
            <person name="Li S."/>
            <person name="Chen X."/>
            <person name="Wang C."/>
            <person name="Dai X."/>
            <person name="Yang H."/>
            <person name="Song W."/>
            <person name="Hou L."/>
            <person name="Xu J."/>
            <person name="Tong Z."/>
            <person name="Xu A."/>
            <person name="Yuan X."/>
            <person name="Wang W."/>
            <person name="Yang Q."/>
            <person name="Chen L."/>
            <person name="Sun Z."/>
            <person name="Wang K."/>
            <person name="Pan B."/>
            <person name="Chen J."/>
            <person name="Bao Y."/>
            <person name="Liu F."/>
            <person name="Qi X."/>
            <person name="Gang D.R."/>
            <person name="Wen J."/>
            <person name="Li J."/>
        </authorList>
    </citation>
    <scope>NUCLEOTIDE SEQUENCE</scope>
    <source>
        <strain evidence="5">Dzin_1.0</strain>
    </source>
</reference>
<evidence type="ECO:0000256" key="4">
    <source>
        <dbReference type="SAM" id="MobiDB-lite"/>
    </source>
</evidence>
<feature type="compositionally biased region" description="Basic residues" evidence="4">
    <location>
        <begin position="334"/>
        <end position="345"/>
    </location>
</feature>
<keyword evidence="3" id="KW-0539">Nucleus</keyword>
<dbReference type="PANTHER" id="PTHR15052">
    <property type="entry name" value="RNA POLYMERASE III TRANSCRIPTION INITIATION FACTOR COMPLEX SUBUNIT"/>
    <property type="match status" value="1"/>
</dbReference>
<dbReference type="InterPro" id="IPR052416">
    <property type="entry name" value="GTF3C_component"/>
</dbReference>